<sequence length="106" mass="11894">MFPHHLCFPNRVHLVPPYHPNVIKINPKPRRFELCLDQMHQRRQRREGRLEKQPEWSYGYLYPSEGCPFPEEGGSVGIAAAPSSTIGGALIDMGVGLGLGVVREVC</sequence>
<gene>
    <name evidence="1" type="ORF">CURHAP_LOCUS48232</name>
</gene>
<organism evidence="1 2">
    <name type="scientific">Prunus armeniaca</name>
    <name type="common">Apricot</name>
    <name type="synonym">Armeniaca vulgaris</name>
    <dbReference type="NCBI Taxonomy" id="36596"/>
    <lineage>
        <taxon>Eukaryota</taxon>
        <taxon>Viridiplantae</taxon>
        <taxon>Streptophyta</taxon>
        <taxon>Embryophyta</taxon>
        <taxon>Tracheophyta</taxon>
        <taxon>Spermatophyta</taxon>
        <taxon>Magnoliopsida</taxon>
        <taxon>eudicotyledons</taxon>
        <taxon>Gunneridae</taxon>
        <taxon>Pentapetalae</taxon>
        <taxon>rosids</taxon>
        <taxon>fabids</taxon>
        <taxon>Rosales</taxon>
        <taxon>Rosaceae</taxon>
        <taxon>Amygdaloideae</taxon>
        <taxon>Amygdaleae</taxon>
        <taxon>Prunus</taxon>
    </lineage>
</organism>
<proteinExistence type="predicted"/>
<dbReference type="AlphaFoldDB" id="A0A6J5VK43"/>
<dbReference type="EMBL" id="CAEKDK010000008">
    <property type="protein sequence ID" value="CAB4289470.1"/>
    <property type="molecule type" value="Genomic_DNA"/>
</dbReference>
<accession>A0A6J5VK43</accession>
<name>A0A6J5VK43_PRUAR</name>
<reference evidence="1 2" key="1">
    <citation type="submission" date="2020-05" db="EMBL/GenBank/DDBJ databases">
        <authorList>
            <person name="Campoy J."/>
            <person name="Schneeberger K."/>
            <person name="Spophaly S."/>
        </authorList>
    </citation>
    <scope>NUCLEOTIDE SEQUENCE [LARGE SCALE GENOMIC DNA]</scope>
    <source>
        <strain evidence="1">PruArmRojPasFocal</strain>
    </source>
</reference>
<protein>
    <submittedName>
        <fullName evidence="1">Uncharacterized protein</fullName>
    </submittedName>
</protein>
<dbReference type="Proteomes" id="UP000507222">
    <property type="component" value="Unassembled WGS sequence"/>
</dbReference>
<evidence type="ECO:0000313" key="2">
    <source>
        <dbReference type="Proteomes" id="UP000507222"/>
    </source>
</evidence>
<evidence type="ECO:0000313" key="1">
    <source>
        <dbReference type="EMBL" id="CAB4289470.1"/>
    </source>
</evidence>